<dbReference type="Proteomes" id="UP000633205">
    <property type="component" value="Unassembled WGS sequence"/>
</dbReference>
<feature type="binding site" evidence="5">
    <location>
        <position position="181"/>
    </location>
    <ligand>
        <name>Fe cation</name>
        <dbReference type="ChEBI" id="CHEBI:24875"/>
        <note>catalytic</note>
    </ligand>
</feature>
<comment type="similarity">
    <text evidence="1 6">Belongs to the carotenoid oxygenase family.</text>
</comment>
<keyword evidence="8" id="KW-1185">Reference proteome</keyword>
<evidence type="ECO:0000256" key="5">
    <source>
        <dbReference type="PIRSR" id="PIRSR604294-1"/>
    </source>
</evidence>
<evidence type="ECO:0000256" key="4">
    <source>
        <dbReference type="ARBA" id="ARBA00023004"/>
    </source>
</evidence>
<evidence type="ECO:0000313" key="8">
    <source>
        <dbReference type="Proteomes" id="UP000633205"/>
    </source>
</evidence>
<evidence type="ECO:0000256" key="2">
    <source>
        <dbReference type="ARBA" id="ARBA00022723"/>
    </source>
</evidence>
<name>A0A916Y1H6_9MICO</name>
<feature type="binding site" evidence="5">
    <location>
        <position position="232"/>
    </location>
    <ligand>
        <name>Fe cation</name>
        <dbReference type="ChEBI" id="CHEBI:24875"/>
        <note>catalytic</note>
    </ligand>
</feature>
<dbReference type="PANTHER" id="PTHR10543:SF89">
    <property type="entry name" value="CAROTENOID 9,10(9',10')-CLEAVAGE DIOXYGENASE 1"/>
    <property type="match status" value="1"/>
</dbReference>
<reference evidence="7" key="1">
    <citation type="journal article" date="2014" name="Int. J. Syst. Evol. Microbiol.">
        <title>Complete genome sequence of Corynebacterium casei LMG S-19264T (=DSM 44701T), isolated from a smear-ripened cheese.</title>
        <authorList>
            <consortium name="US DOE Joint Genome Institute (JGI-PGF)"/>
            <person name="Walter F."/>
            <person name="Albersmeier A."/>
            <person name="Kalinowski J."/>
            <person name="Ruckert C."/>
        </authorList>
    </citation>
    <scope>NUCLEOTIDE SEQUENCE</scope>
    <source>
        <strain evidence="7">CGMCC 1.15152</strain>
    </source>
</reference>
<dbReference type="GO" id="GO:0016121">
    <property type="term" value="P:carotene catabolic process"/>
    <property type="evidence" value="ECO:0007669"/>
    <property type="project" value="TreeGrafter"/>
</dbReference>
<comment type="caution">
    <text evidence="7">The sequence shown here is derived from an EMBL/GenBank/DDBJ whole genome shotgun (WGS) entry which is preliminary data.</text>
</comment>
<dbReference type="GO" id="GO:0010436">
    <property type="term" value="F:carotenoid dioxygenase activity"/>
    <property type="evidence" value="ECO:0007669"/>
    <property type="project" value="TreeGrafter"/>
</dbReference>
<dbReference type="RefSeq" id="WP_188710617.1">
    <property type="nucleotide sequence ID" value="NZ_BMHO01000001.1"/>
</dbReference>
<keyword evidence="6" id="KW-0223">Dioxygenase</keyword>
<proteinExistence type="inferred from homology"/>
<dbReference type="GO" id="GO:0046872">
    <property type="term" value="F:metal ion binding"/>
    <property type="evidence" value="ECO:0007669"/>
    <property type="project" value="UniProtKB-KW"/>
</dbReference>
<feature type="binding site" evidence="5">
    <location>
        <position position="469"/>
    </location>
    <ligand>
        <name>Fe cation</name>
        <dbReference type="ChEBI" id="CHEBI:24875"/>
        <note>catalytic</note>
    </ligand>
</feature>
<feature type="binding site" evidence="5">
    <location>
        <position position="296"/>
    </location>
    <ligand>
        <name>Fe cation</name>
        <dbReference type="ChEBI" id="CHEBI:24875"/>
        <note>catalytic</note>
    </ligand>
</feature>
<reference evidence="7" key="2">
    <citation type="submission" date="2020-09" db="EMBL/GenBank/DDBJ databases">
        <authorList>
            <person name="Sun Q."/>
            <person name="Zhou Y."/>
        </authorList>
    </citation>
    <scope>NUCLEOTIDE SEQUENCE</scope>
    <source>
        <strain evidence="7">CGMCC 1.15152</strain>
    </source>
</reference>
<dbReference type="EC" id="1.13.11.-" evidence="6"/>
<comment type="cofactor">
    <cofactor evidence="5 6">
        <name>Fe(2+)</name>
        <dbReference type="ChEBI" id="CHEBI:29033"/>
    </cofactor>
    <text evidence="5 6">Binds 1 Fe(2+) ion per subunit.</text>
</comment>
<dbReference type="PANTHER" id="PTHR10543">
    <property type="entry name" value="BETA-CAROTENE DIOXYGENASE"/>
    <property type="match status" value="1"/>
</dbReference>
<evidence type="ECO:0000256" key="6">
    <source>
        <dbReference type="RuleBase" id="RU364048"/>
    </source>
</evidence>
<sequence length="476" mass="53219">MTDRTASASYRQAAFHPIPSFYGKSLPTVRLEADVYDCEIEGIVPAELNGTLYRLGGDTLYPVLGDDDNIINGDGLMLKFRIEDGHVDFRSRYVKTERYLTQRAARRRLYNEYRNPYTDEPDAPQIADRDNTGNTFAQWFNGRLFALREDSHPYEIDPDTLETLEKFDFDGKLKSKALSAHTKIDPVTGEWWAFGLFADRRFDGEVALIVADADGNLIREEQFQAPYPGLMHDFAVTREHVIFDIQPLTVDIERAKAGGDFYAYDPELPSMWGIMPRSGTVADIRWFRAPDVVVGHIMNAYTEGSTVIVDAPVSPGNPFPFFTGVDGNPTPVDESFGLITRLTFDLGADGDEPTVEPIEGAVGEMPRIDDRFAMEKYRYGFFKSAEGISRIDWATREIATFPMAPPSLAHEPIFVPRSADAAEGDGFIVTVVNHYHTNRGELLILDATDLAAGPIARAKIPFAPHFTFHGSFAHNV</sequence>
<keyword evidence="2 5" id="KW-0479">Metal-binding</keyword>
<keyword evidence="4 5" id="KW-0408">Iron</keyword>
<dbReference type="EMBL" id="BMHO01000001">
    <property type="protein sequence ID" value="GGD26856.1"/>
    <property type="molecule type" value="Genomic_DNA"/>
</dbReference>
<evidence type="ECO:0000313" key="7">
    <source>
        <dbReference type="EMBL" id="GGD26856.1"/>
    </source>
</evidence>
<gene>
    <name evidence="7" type="ORF">GCM10010915_03640</name>
</gene>
<evidence type="ECO:0000256" key="1">
    <source>
        <dbReference type="ARBA" id="ARBA00006787"/>
    </source>
</evidence>
<organism evidence="7 8">
    <name type="scientific">Microbacterium faecale</name>
    <dbReference type="NCBI Taxonomy" id="1804630"/>
    <lineage>
        <taxon>Bacteria</taxon>
        <taxon>Bacillati</taxon>
        <taxon>Actinomycetota</taxon>
        <taxon>Actinomycetes</taxon>
        <taxon>Micrococcales</taxon>
        <taxon>Microbacteriaceae</taxon>
        <taxon>Microbacterium</taxon>
    </lineage>
</organism>
<dbReference type="AlphaFoldDB" id="A0A916Y1H6"/>
<dbReference type="Pfam" id="PF03055">
    <property type="entry name" value="RPE65"/>
    <property type="match status" value="1"/>
</dbReference>
<accession>A0A916Y1H6</accession>
<evidence type="ECO:0000256" key="3">
    <source>
        <dbReference type="ARBA" id="ARBA00023002"/>
    </source>
</evidence>
<dbReference type="InterPro" id="IPR004294">
    <property type="entry name" value="Carotenoid_Oase"/>
</dbReference>
<keyword evidence="3 6" id="KW-0560">Oxidoreductase</keyword>
<protein>
    <recommendedName>
        <fullName evidence="6">Dioxygenase</fullName>
        <ecNumber evidence="6">1.13.11.-</ecNumber>
    </recommendedName>
</protein>